<accession>A0A1G2HNH4</accession>
<reference evidence="1 2" key="1">
    <citation type="journal article" date="2016" name="Nat. Commun.">
        <title>Thousands of microbial genomes shed light on interconnected biogeochemical processes in an aquifer system.</title>
        <authorList>
            <person name="Anantharaman K."/>
            <person name="Brown C.T."/>
            <person name="Hug L.A."/>
            <person name="Sharon I."/>
            <person name="Castelle C.J."/>
            <person name="Probst A.J."/>
            <person name="Thomas B.C."/>
            <person name="Singh A."/>
            <person name="Wilkins M.J."/>
            <person name="Karaoz U."/>
            <person name="Brodie E.L."/>
            <person name="Williams K.H."/>
            <person name="Hubbard S.S."/>
            <person name="Banfield J.F."/>
        </authorList>
    </citation>
    <scope>NUCLEOTIDE SEQUENCE [LARGE SCALE GENOMIC DNA]</scope>
</reference>
<dbReference type="AlphaFoldDB" id="A0A1G2HNH4"/>
<protein>
    <submittedName>
        <fullName evidence="1">Uncharacterized protein</fullName>
    </submittedName>
</protein>
<organism evidence="1 2">
    <name type="scientific">Candidatus Staskawiczbacteria bacterium RIFCSPHIGHO2_01_FULL_39_25</name>
    <dbReference type="NCBI Taxonomy" id="1802202"/>
    <lineage>
        <taxon>Bacteria</taxon>
        <taxon>Candidatus Staskawicziibacteriota</taxon>
    </lineage>
</organism>
<evidence type="ECO:0000313" key="2">
    <source>
        <dbReference type="Proteomes" id="UP000176855"/>
    </source>
</evidence>
<gene>
    <name evidence="1" type="ORF">A2730_00900</name>
</gene>
<comment type="caution">
    <text evidence="1">The sequence shown here is derived from an EMBL/GenBank/DDBJ whole genome shotgun (WGS) entry which is preliminary data.</text>
</comment>
<evidence type="ECO:0000313" key="1">
    <source>
        <dbReference type="EMBL" id="OGZ63830.1"/>
    </source>
</evidence>
<dbReference type="Proteomes" id="UP000176855">
    <property type="component" value="Unassembled WGS sequence"/>
</dbReference>
<proteinExistence type="predicted"/>
<name>A0A1G2HNH4_9BACT</name>
<sequence>MDKKIIKWGSLGATLVVLAVFYGVYQYYITKTPTYNEQNNTATTQNESNEADIGNNAGGGTTNLTYTQAVKLYVDKRIQFNDTCVASPNYVVFKKGTTIMLDNRSNKQRVISLDGVKYNLKPYGFVLVTLTTTAKLPHTIMIDCGTGQNNARILLQS</sequence>
<dbReference type="EMBL" id="MHOO01000011">
    <property type="protein sequence ID" value="OGZ63830.1"/>
    <property type="molecule type" value="Genomic_DNA"/>
</dbReference>